<keyword evidence="3" id="KW-1185">Reference proteome</keyword>
<feature type="region of interest" description="Disordered" evidence="1">
    <location>
        <begin position="1"/>
        <end position="60"/>
    </location>
</feature>
<reference evidence="3" key="2">
    <citation type="submission" date="2010-04" db="EMBL/GenBank/DDBJ databases">
        <authorList>
            <person name="Buell R."/>
            <person name="Hamilton J."/>
            <person name="Hostetler J."/>
        </authorList>
    </citation>
    <scope>NUCLEOTIDE SEQUENCE [LARGE SCALE GENOMIC DNA]</scope>
    <source>
        <strain evidence="3">DAOM:BR144</strain>
    </source>
</reference>
<dbReference type="EnsemblProtists" id="PYU1_T005625">
    <property type="protein sequence ID" value="PYU1_T005625"/>
    <property type="gene ID" value="PYU1_G005614"/>
</dbReference>
<name>K3WKY3_GLOUD</name>
<accession>K3WKY3</accession>
<evidence type="ECO:0000313" key="2">
    <source>
        <dbReference type="EnsemblProtists" id="PYU1_T005625"/>
    </source>
</evidence>
<dbReference type="HOGENOM" id="CLU_1296667_0_0_1"/>
<sequence length="213" mass="23863">MRQGSPGVAAVPSSPLSSPSVVPHRPKDKENAQNSPRTIRPQPPPPLGISARTDVDIYRYNQGTTQRMAIRPIFEQRKEEGAQIARNILAAREGEEVWKSASSISAVLDDDLGRDEQEQFAGSATNDLDDDEEQTSKDKERKEFTTIRFVSPRSADVNRIRAAPVEACEDHIGDESSVVCQDTILAREEDNEAIEMLKFTWQKVNLKMEEKMQ</sequence>
<dbReference type="Proteomes" id="UP000019132">
    <property type="component" value="Unassembled WGS sequence"/>
</dbReference>
<reference evidence="2" key="3">
    <citation type="submission" date="2015-02" db="UniProtKB">
        <authorList>
            <consortium name="EnsemblProtists"/>
        </authorList>
    </citation>
    <scope>IDENTIFICATION</scope>
    <source>
        <strain evidence="2">DAOM BR144</strain>
    </source>
</reference>
<organism evidence="2 3">
    <name type="scientific">Globisporangium ultimum (strain ATCC 200006 / CBS 805.95 / DAOM BR144)</name>
    <name type="common">Pythium ultimum</name>
    <dbReference type="NCBI Taxonomy" id="431595"/>
    <lineage>
        <taxon>Eukaryota</taxon>
        <taxon>Sar</taxon>
        <taxon>Stramenopiles</taxon>
        <taxon>Oomycota</taxon>
        <taxon>Peronosporomycetes</taxon>
        <taxon>Pythiales</taxon>
        <taxon>Pythiaceae</taxon>
        <taxon>Globisporangium</taxon>
    </lineage>
</organism>
<feature type="region of interest" description="Disordered" evidence="1">
    <location>
        <begin position="118"/>
        <end position="141"/>
    </location>
</feature>
<proteinExistence type="predicted"/>
<dbReference type="EMBL" id="GL376573">
    <property type="status" value="NOT_ANNOTATED_CDS"/>
    <property type="molecule type" value="Genomic_DNA"/>
</dbReference>
<evidence type="ECO:0000313" key="3">
    <source>
        <dbReference type="Proteomes" id="UP000019132"/>
    </source>
</evidence>
<dbReference type="VEuPathDB" id="FungiDB:PYU1_G005614"/>
<reference evidence="3" key="1">
    <citation type="journal article" date="2010" name="Genome Biol.">
        <title>Genome sequence of the necrotrophic plant pathogen Pythium ultimum reveals original pathogenicity mechanisms and effector repertoire.</title>
        <authorList>
            <person name="Levesque C.A."/>
            <person name="Brouwer H."/>
            <person name="Cano L."/>
            <person name="Hamilton J.P."/>
            <person name="Holt C."/>
            <person name="Huitema E."/>
            <person name="Raffaele S."/>
            <person name="Robideau G.P."/>
            <person name="Thines M."/>
            <person name="Win J."/>
            <person name="Zerillo M.M."/>
            <person name="Beakes G.W."/>
            <person name="Boore J.L."/>
            <person name="Busam D."/>
            <person name="Dumas B."/>
            <person name="Ferriera S."/>
            <person name="Fuerstenberg S.I."/>
            <person name="Gachon C.M."/>
            <person name="Gaulin E."/>
            <person name="Govers F."/>
            <person name="Grenville-Briggs L."/>
            <person name="Horner N."/>
            <person name="Hostetler J."/>
            <person name="Jiang R.H."/>
            <person name="Johnson J."/>
            <person name="Krajaejun T."/>
            <person name="Lin H."/>
            <person name="Meijer H.J."/>
            <person name="Moore B."/>
            <person name="Morris P."/>
            <person name="Phuntmart V."/>
            <person name="Puiu D."/>
            <person name="Shetty J."/>
            <person name="Stajich J.E."/>
            <person name="Tripathy S."/>
            <person name="Wawra S."/>
            <person name="van West P."/>
            <person name="Whitty B.R."/>
            <person name="Coutinho P.M."/>
            <person name="Henrissat B."/>
            <person name="Martin F."/>
            <person name="Thomas P.D."/>
            <person name="Tyler B.M."/>
            <person name="De Vries R.P."/>
            <person name="Kamoun S."/>
            <person name="Yandell M."/>
            <person name="Tisserat N."/>
            <person name="Buell C.R."/>
        </authorList>
    </citation>
    <scope>NUCLEOTIDE SEQUENCE</scope>
    <source>
        <strain evidence="3">DAOM:BR144</strain>
    </source>
</reference>
<dbReference type="InParanoid" id="K3WKY3"/>
<protein>
    <submittedName>
        <fullName evidence="2">Uncharacterized protein</fullName>
    </submittedName>
</protein>
<feature type="compositionally biased region" description="Low complexity" evidence="1">
    <location>
        <begin position="1"/>
        <end position="23"/>
    </location>
</feature>
<dbReference type="AlphaFoldDB" id="K3WKY3"/>
<evidence type="ECO:0000256" key="1">
    <source>
        <dbReference type="SAM" id="MobiDB-lite"/>
    </source>
</evidence>